<keyword evidence="2" id="KW-1185">Reference proteome</keyword>
<dbReference type="AlphaFoldDB" id="A0A183Q5F8"/>
<proteinExistence type="predicted"/>
<accession>A0A183Q5F8</accession>
<gene>
    <name evidence="1" type="ORF">SMTD_LOCUS21843</name>
</gene>
<name>A0A183Q5F8_9TREM</name>
<reference evidence="1 2" key="1">
    <citation type="submission" date="2018-11" db="EMBL/GenBank/DDBJ databases">
        <authorList>
            <consortium name="Pathogen Informatics"/>
        </authorList>
    </citation>
    <scope>NUCLEOTIDE SEQUENCE [LARGE SCALE GENOMIC DNA]</scope>
    <source>
        <strain>Denwood</strain>
        <strain evidence="2">Zambia</strain>
    </source>
</reference>
<evidence type="ECO:0000313" key="1">
    <source>
        <dbReference type="EMBL" id="VDP85809.1"/>
    </source>
</evidence>
<dbReference type="Proteomes" id="UP000269396">
    <property type="component" value="Unassembled WGS sequence"/>
</dbReference>
<evidence type="ECO:0000313" key="2">
    <source>
        <dbReference type="Proteomes" id="UP000269396"/>
    </source>
</evidence>
<sequence length="49" mass="6144">MRQKNMYNDYFLQHSSKLHFWNPSVRSDFSDNLHVERRQLQKKNQVDNY</sequence>
<protein>
    <submittedName>
        <fullName evidence="1">Uncharacterized protein</fullName>
    </submittedName>
</protein>
<organism evidence="1 2">
    <name type="scientific">Schistosoma mattheei</name>
    <dbReference type="NCBI Taxonomy" id="31246"/>
    <lineage>
        <taxon>Eukaryota</taxon>
        <taxon>Metazoa</taxon>
        <taxon>Spiralia</taxon>
        <taxon>Lophotrochozoa</taxon>
        <taxon>Platyhelminthes</taxon>
        <taxon>Trematoda</taxon>
        <taxon>Digenea</taxon>
        <taxon>Strigeidida</taxon>
        <taxon>Schistosomatoidea</taxon>
        <taxon>Schistosomatidae</taxon>
        <taxon>Schistosoma</taxon>
    </lineage>
</organism>
<dbReference type="EMBL" id="UZAL01048786">
    <property type="protein sequence ID" value="VDP85809.1"/>
    <property type="molecule type" value="Genomic_DNA"/>
</dbReference>